<dbReference type="Proteomes" id="UP000271678">
    <property type="component" value="Unassembled WGS sequence"/>
</dbReference>
<dbReference type="GO" id="GO:0015123">
    <property type="term" value="F:acetate transmembrane transporter activity"/>
    <property type="evidence" value="ECO:0007669"/>
    <property type="project" value="TreeGrafter"/>
</dbReference>
<comment type="subcellular location">
    <subcellularLocation>
        <location evidence="1">Membrane</location>
        <topology evidence="1">Multi-pass membrane protein</topology>
    </subcellularLocation>
</comment>
<gene>
    <name evidence="7" type="ORF">EFY87_05610</name>
</gene>
<dbReference type="InterPro" id="IPR000791">
    <property type="entry name" value="Gpr1/Fun34/SatP-like"/>
</dbReference>
<feature type="transmembrane region" description="Helical" evidence="6">
    <location>
        <begin position="180"/>
        <end position="204"/>
    </location>
</feature>
<protein>
    <submittedName>
        <fullName evidence="7">Uncharacterized protein</fullName>
    </submittedName>
</protein>
<keyword evidence="4 6" id="KW-1133">Transmembrane helix</keyword>
<evidence type="ECO:0000256" key="3">
    <source>
        <dbReference type="ARBA" id="ARBA00022692"/>
    </source>
</evidence>
<feature type="transmembrane region" description="Helical" evidence="6">
    <location>
        <begin position="28"/>
        <end position="47"/>
    </location>
</feature>
<feature type="transmembrane region" description="Helical" evidence="6">
    <location>
        <begin position="125"/>
        <end position="143"/>
    </location>
</feature>
<proteinExistence type="inferred from homology"/>
<evidence type="ECO:0000313" key="7">
    <source>
        <dbReference type="EMBL" id="RNI24472.1"/>
    </source>
</evidence>
<sequence>MATSSSTAAEIEDVPARNTVAVPLGDPAMIGVPTFLIGSLALALNLVGYVDQGTTGAPIAIIAFATGIGQLIAAIWAASLAQNAVASIFAIFSGFWISYAALVFGLVHGWYGLTAATTIPTVKMFLLSWLILIIILTLATLRLPLAFTALFVLVDLALVFVLIAYSNLSKAAAANSGDLRLGGIFAFGFILVGVYLFFGAASAATGGKPLPLGRPVLK</sequence>
<comment type="caution">
    <text evidence="7">The sequence shown here is derived from an EMBL/GenBank/DDBJ whole genome shotgun (WGS) entry which is preliminary data.</text>
</comment>
<evidence type="ECO:0000256" key="2">
    <source>
        <dbReference type="ARBA" id="ARBA00005587"/>
    </source>
</evidence>
<dbReference type="AlphaFoldDB" id="A0A3M9MFZ1"/>
<feature type="transmembrane region" description="Helical" evidence="6">
    <location>
        <begin position="149"/>
        <end position="168"/>
    </location>
</feature>
<dbReference type="PANTHER" id="PTHR31123:SF1">
    <property type="entry name" value="ACCUMULATION OF DYADS PROTEIN 2-RELATED"/>
    <property type="match status" value="1"/>
</dbReference>
<dbReference type="EMBL" id="RJJQ01000003">
    <property type="protein sequence ID" value="RNI24472.1"/>
    <property type="molecule type" value="Genomic_DNA"/>
</dbReference>
<accession>A0A3M9MFZ1</accession>
<evidence type="ECO:0000256" key="5">
    <source>
        <dbReference type="ARBA" id="ARBA00023136"/>
    </source>
</evidence>
<feature type="transmembrane region" description="Helical" evidence="6">
    <location>
        <begin position="59"/>
        <end position="78"/>
    </location>
</feature>
<keyword evidence="3 6" id="KW-0812">Transmembrane</keyword>
<organism evidence="7 8">
    <name type="scientific">Flexivirga caeni</name>
    <dbReference type="NCBI Taxonomy" id="2294115"/>
    <lineage>
        <taxon>Bacteria</taxon>
        <taxon>Bacillati</taxon>
        <taxon>Actinomycetota</taxon>
        <taxon>Actinomycetes</taxon>
        <taxon>Micrococcales</taxon>
        <taxon>Dermacoccaceae</taxon>
        <taxon>Flexivirga</taxon>
    </lineage>
</organism>
<dbReference type="InterPro" id="IPR051633">
    <property type="entry name" value="AceTr"/>
</dbReference>
<evidence type="ECO:0000256" key="1">
    <source>
        <dbReference type="ARBA" id="ARBA00004141"/>
    </source>
</evidence>
<name>A0A3M9MFZ1_9MICO</name>
<evidence type="ECO:0000256" key="4">
    <source>
        <dbReference type="ARBA" id="ARBA00022989"/>
    </source>
</evidence>
<evidence type="ECO:0000256" key="6">
    <source>
        <dbReference type="SAM" id="Phobius"/>
    </source>
</evidence>
<reference evidence="7 8" key="1">
    <citation type="submission" date="2018-11" db="EMBL/GenBank/DDBJ databases">
        <title>Draft genome of Simplicispira Flexivirga sp. BO-16.</title>
        <authorList>
            <person name="Im W.T."/>
        </authorList>
    </citation>
    <scope>NUCLEOTIDE SEQUENCE [LARGE SCALE GENOMIC DNA]</scope>
    <source>
        <strain evidence="7 8">BO-16</strain>
    </source>
</reference>
<comment type="similarity">
    <text evidence="2">Belongs to the acetate uptake transporter (AceTr) (TC 2.A.96) family.</text>
</comment>
<keyword evidence="5 6" id="KW-0472">Membrane</keyword>
<dbReference type="OrthoDB" id="4940354at2"/>
<feature type="transmembrane region" description="Helical" evidence="6">
    <location>
        <begin position="84"/>
        <end position="113"/>
    </location>
</feature>
<keyword evidence="8" id="KW-1185">Reference proteome</keyword>
<dbReference type="PANTHER" id="PTHR31123">
    <property type="entry name" value="ACCUMULATION OF DYADS PROTEIN 2-RELATED"/>
    <property type="match status" value="1"/>
</dbReference>
<dbReference type="GO" id="GO:0005886">
    <property type="term" value="C:plasma membrane"/>
    <property type="evidence" value="ECO:0007669"/>
    <property type="project" value="TreeGrafter"/>
</dbReference>
<dbReference type="Pfam" id="PF01184">
    <property type="entry name" value="Gpr1_Fun34_YaaH"/>
    <property type="match status" value="1"/>
</dbReference>
<evidence type="ECO:0000313" key="8">
    <source>
        <dbReference type="Proteomes" id="UP000271678"/>
    </source>
</evidence>